<dbReference type="SMART" id="SM01390">
    <property type="entry name" value="Ribosomal_S4"/>
    <property type="match status" value="1"/>
</dbReference>
<comment type="function">
    <text evidence="7">With S5 and S12 plays an important role in translational accuracy.</text>
</comment>
<dbReference type="FunFam" id="3.10.290.10:FF:000001">
    <property type="entry name" value="30S ribosomal protein S4"/>
    <property type="match status" value="1"/>
</dbReference>
<dbReference type="NCBIfam" id="NF003717">
    <property type="entry name" value="PRK05327.1"/>
    <property type="match status" value="1"/>
</dbReference>
<dbReference type="HAMAP" id="MF_01306_B">
    <property type="entry name" value="Ribosomal_uS4_B"/>
    <property type="match status" value="1"/>
</dbReference>
<dbReference type="InterPro" id="IPR001912">
    <property type="entry name" value="Ribosomal_uS4_N"/>
</dbReference>
<dbReference type="InterPro" id="IPR022801">
    <property type="entry name" value="Ribosomal_uS4"/>
</dbReference>
<comment type="subunit">
    <text evidence="7">Part of the 30S ribosomal subunit. Contacts protein S5. The interaction surface between S4 and S5 is involved in control of translational fidelity.</text>
</comment>
<comment type="caution">
    <text evidence="11">The sequence shown here is derived from an EMBL/GenBank/DDBJ whole genome shotgun (WGS) entry which is preliminary data.</text>
</comment>
<dbReference type="SMART" id="SM00363">
    <property type="entry name" value="S4"/>
    <property type="match status" value="1"/>
</dbReference>
<gene>
    <name evidence="7" type="primary">rpsD</name>
    <name evidence="11" type="ORF">UX60_C0044G0008</name>
</gene>
<dbReference type="EMBL" id="LCMV01000044">
    <property type="protein sequence ID" value="KKU42882.1"/>
    <property type="molecule type" value="Genomic_DNA"/>
</dbReference>
<dbReference type="Pfam" id="PF01479">
    <property type="entry name" value="S4"/>
    <property type="match status" value="1"/>
</dbReference>
<comment type="function">
    <text evidence="7">One of the primary rRNA binding proteins, it binds directly to 16S rRNA where it nucleates assembly of the body of the 30S subunit.</text>
</comment>
<keyword evidence="5 7" id="KW-0687">Ribonucleoprotein</keyword>
<evidence type="ECO:0000259" key="9">
    <source>
        <dbReference type="SMART" id="SM00363"/>
    </source>
</evidence>
<dbReference type="CDD" id="cd00165">
    <property type="entry name" value="S4"/>
    <property type="match status" value="1"/>
</dbReference>
<evidence type="ECO:0000259" key="10">
    <source>
        <dbReference type="SMART" id="SM01390"/>
    </source>
</evidence>
<organism evidence="11 12">
    <name type="scientific">Berkelbacteria bacterium GW2011_GWA2_46_7</name>
    <dbReference type="NCBI Taxonomy" id="1618335"/>
    <lineage>
        <taxon>Bacteria</taxon>
        <taxon>Candidatus Berkelbacteria</taxon>
    </lineage>
</organism>
<dbReference type="PANTHER" id="PTHR11831:SF4">
    <property type="entry name" value="SMALL RIBOSOMAL SUBUNIT PROTEIN US4M"/>
    <property type="match status" value="1"/>
</dbReference>
<dbReference type="Pfam" id="PF00163">
    <property type="entry name" value="Ribosomal_S4"/>
    <property type="match status" value="1"/>
</dbReference>
<dbReference type="PANTHER" id="PTHR11831">
    <property type="entry name" value="30S 40S RIBOSOMAL PROTEIN"/>
    <property type="match status" value="1"/>
</dbReference>
<keyword evidence="3 7" id="KW-0694">RNA-binding</keyword>
<dbReference type="Proteomes" id="UP000034487">
    <property type="component" value="Unassembled WGS sequence"/>
</dbReference>
<dbReference type="GO" id="GO:0019843">
    <property type="term" value="F:rRNA binding"/>
    <property type="evidence" value="ECO:0007669"/>
    <property type="project" value="UniProtKB-UniRule"/>
</dbReference>
<evidence type="ECO:0000313" key="12">
    <source>
        <dbReference type="Proteomes" id="UP000034487"/>
    </source>
</evidence>
<evidence type="ECO:0000256" key="2">
    <source>
        <dbReference type="ARBA" id="ARBA00022730"/>
    </source>
</evidence>
<dbReference type="PROSITE" id="PS50889">
    <property type="entry name" value="S4"/>
    <property type="match status" value="1"/>
</dbReference>
<dbReference type="AlphaFoldDB" id="A0A0G1QDJ5"/>
<evidence type="ECO:0000256" key="6">
    <source>
        <dbReference type="ARBA" id="ARBA00035254"/>
    </source>
</evidence>
<proteinExistence type="inferred from homology"/>
<protein>
    <recommendedName>
        <fullName evidence="6 7">Small ribosomal subunit protein uS4</fullName>
    </recommendedName>
</protein>
<dbReference type="Gene3D" id="3.10.290.10">
    <property type="entry name" value="RNA-binding S4 domain"/>
    <property type="match status" value="1"/>
</dbReference>
<evidence type="ECO:0000256" key="1">
    <source>
        <dbReference type="ARBA" id="ARBA00007465"/>
    </source>
</evidence>
<dbReference type="GO" id="GO:0015935">
    <property type="term" value="C:small ribosomal subunit"/>
    <property type="evidence" value="ECO:0007669"/>
    <property type="project" value="InterPro"/>
</dbReference>
<evidence type="ECO:0000256" key="5">
    <source>
        <dbReference type="ARBA" id="ARBA00023274"/>
    </source>
</evidence>
<dbReference type="GO" id="GO:0042274">
    <property type="term" value="P:ribosomal small subunit biogenesis"/>
    <property type="evidence" value="ECO:0007669"/>
    <property type="project" value="TreeGrafter"/>
</dbReference>
<dbReference type="PROSITE" id="PS00632">
    <property type="entry name" value="RIBOSOMAL_S4"/>
    <property type="match status" value="1"/>
</dbReference>
<evidence type="ECO:0000313" key="11">
    <source>
        <dbReference type="EMBL" id="KKU42882.1"/>
    </source>
</evidence>
<feature type="domain" description="RNA-binding S4" evidence="9">
    <location>
        <begin position="61"/>
        <end position="124"/>
    </location>
</feature>
<keyword evidence="2 7" id="KW-0699">rRNA-binding</keyword>
<dbReference type="InterPro" id="IPR005709">
    <property type="entry name" value="Ribosomal_uS4_bac-type"/>
</dbReference>
<evidence type="ECO:0000256" key="4">
    <source>
        <dbReference type="ARBA" id="ARBA00022980"/>
    </source>
</evidence>
<name>A0A0G1QDJ5_9BACT</name>
<dbReference type="SUPFAM" id="SSF55174">
    <property type="entry name" value="Alpha-L RNA-binding motif"/>
    <property type="match status" value="1"/>
</dbReference>
<dbReference type="GO" id="GO:0003735">
    <property type="term" value="F:structural constituent of ribosome"/>
    <property type="evidence" value="ECO:0007669"/>
    <property type="project" value="InterPro"/>
</dbReference>
<dbReference type="Gene3D" id="1.10.1050.10">
    <property type="entry name" value="Ribosomal Protein S4 Delta 41, Chain A, domain 1"/>
    <property type="match status" value="1"/>
</dbReference>
<accession>A0A0G1QDJ5</accession>
<evidence type="ECO:0000256" key="3">
    <source>
        <dbReference type="ARBA" id="ARBA00022884"/>
    </source>
</evidence>
<reference evidence="11 12" key="1">
    <citation type="journal article" date="2015" name="Nature">
        <title>rRNA introns, odd ribosomes, and small enigmatic genomes across a large radiation of phyla.</title>
        <authorList>
            <person name="Brown C.T."/>
            <person name="Hug L.A."/>
            <person name="Thomas B.C."/>
            <person name="Sharon I."/>
            <person name="Castelle C.J."/>
            <person name="Singh A."/>
            <person name="Wilkins M.J."/>
            <person name="Williams K.H."/>
            <person name="Banfield J.F."/>
        </authorList>
    </citation>
    <scope>NUCLEOTIDE SEQUENCE [LARGE SCALE GENOMIC DNA]</scope>
</reference>
<dbReference type="GO" id="GO:0006412">
    <property type="term" value="P:translation"/>
    <property type="evidence" value="ECO:0007669"/>
    <property type="project" value="UniProtKB-UniRule"/>
</dbReference>
<comment type="similarity">
    <text evidence="1 7 8">Belongs to the universal ribosomal protein uS4 family.</text>
</comment>
<sequence>MIQKQQQQRRRKITEYGYQLQEKQKTKQTYGLRESQFRLYFQSAAKNKSETGNTLLQILESRLDNVLYRSGLAISRPQARQLISHRHFSVNGHRVNIPSILVRPGDIISPHNLKTIHFEPEHGIAPWLDLNKKSLTVTVDRLPSADELPLEFDTQKIVQFYSR</sequence>
<dbReference type="InterPro" id="IPR018079">
    <property type="entry name" value="Ribosomal_uS4_CS"/>
</dbReference>
<evidence type="ECO:0000256" key="8">
    <source>
        <dbReference type="RuleBase" id="RU003699"/>
    </source>
</evidence>
<feature type="domain" description="Small ribosomal subunit protein uS4 N-terminal" evidence="10">
    <location>
        <begin position="2"/>
        <end position="60"/>
    </location>
</feature>
<dbReference type="InterPro" id="IPR002942">
    <property type="entry name" value="S4_RNA-bd"/>
</dbReference>
<evidence type="ECO:0000256" key="7">
    <source>
        <dbReference type="HAMAP-Rule" id="MF_01306"/>
    </source>
</evidence>
<keyword evidence="4 7" id="KW-0689">Ribosomal protein</keyword>
<dbReference type="InterPro" id="IPR036986">
    <property type="entry name" value="S4_RNA-bd_sf"/>
</dbReference>